<keyword evidence="11" id="KW-1185">Reference proteome</keyword>
<feature type="active site" description="Cysteine sulfenic acid (-SOH) intermediate" evidence="8">
    <location>
        <position position="60"/>
    </location>
</feature>
<keyword evidence="4 8" id="KW-0560">Oxidoreductase</keyword>
<dbReference type="GO" id="GO:0008379">
    <property type="term" value="F:thioredoxin peroxidase activity"/>
    <property type="evidence" value="ECO:0007669"/>
    <property type="project" value="UniProtKB-UniRule"/>
</dbReference>
<dbReference type="GO" id="GO:0006979">
    <property type="term" value="P:response to oxidative stress"/>
    <property type="evidence" value="ECO:0007669"/>
    <property type="project" value="UniProtKB-ARBA"/>
</dbReference>
<evidence type="ECO:0000256" key="2">
    <source>
        <dbReference type="ARBA" id="ARBA00022559"/>
    </source>
</evidence>
<dbReference type="InterPro" id="IPR036249">
    <property type="entry name" value="Thioredoxin-like_sf"/>
</dbReference>
<evidence type="ECO:0000256" key="8">
    <source>
        <dbReference type="HAMAP-Rule" id="MF_00269"/>
    </source>
</evidence>
<comment type="catalytic activity">
    <reaction evidence="7 8">
        <text>a hydroperoxide + [thioredoxin]-dithiol = an alcohol + [thioredoxin]-disulfide + H2O</text>
        <dbReference type="Rhea" id="RHEA:62620"/>
        <dbReference type="Rhea" id="RHEA-COMP:10698"/>
        <dbReference type="Rhea" id="RHEA-COMP:10700"/>
        <dbReference type="ChEBI" id="CHEBI:15377"/>
        <dbReference type="ChEBI" id="CHEBI:29950"/>
        <dbReference type="ChEBI" id="CHEBI:30879"/>
        <dbReference type="ChEBI" id="CHEBI:35924"/>
        <dbReference type="ChEBI" id="CHEBI:50058"/>
        <dbReference type="EC" id="1.11.1.24"/>
    </reaction>
</comment>
<dbReference type="EC" id="1.11.1.24" evidence="8"/>
<dbReference type="HAMAP" id="MF_00269">
    <property type="entry name" value="Tpx"/>
    <property type="match status" value="1"/>
</dbReference>
<dbReference type="SUPFAM" id="SSF52833">
    <property type="entry name" value="Thioredoxin-like"/>
    <property type="match status" value="1"/>
</dbReference>
<dbReference type="PANTHER" id="PTHR43110:SF1">
    <property type="entry name" value="THIOL PEROXIDASE"/>
    <property type="match status" value="1"/>
</dbReference>
<organism evidence="10 11">
    <name type="scientific">Streptomyces laurentii</name>
    <dbReference type="NCBI Taxonomy" id="39478"/>
    <lineage>
        <taxon>Bacteria</taxon>
        <taxon>Bacillati</taxon>
        <taxon>Actinomycetota</taxon>
        <taxon>Actinomycetes</taxon>
        <taxon>Kitasatosporales</taxon>
        <taxon>Streptomycetaceae</taxon>
        <taxon>Streptomyces</taxon>
    </lineage>
</organism>
<comment type="similarity">
    <text evidence="8">Belongs to the peroxiredoxin family. Tpx subfamily.</text>
</comment>
<evidence type="ECO:0000256" key="3">
    <source>
        <dbReference type="ARBA" id="ARBA00022862"/>
    </source>
</evidence>
<dbReference type="RefSeq" id="WP_359874154.1">
    <property type="nucleotide sequence ID" value="NZ_JBEYHT010000007.1"/>
</dbReference>
<dbReference type="InterPro" id="IPR050455">
    <property type="entry name" value="Tpx_Peroxidase_subfamily"/>
</dbReference>
<evidence type="ECO:0000313" key="10">
    <source>
        <dbReference type="EMBL" id="BAU85072.1"/>
    </source>
</evidence>
<accession>A0A169NR29</accession>
<dbReference type="Pfam" id="PF08534">
    <property type="entry name" value="Redoxin"/>
    <property type="match status" value="1"/>
</dbReference>
<dbReference type="InterPro" id="IPR013740">
    <property type="entry name" value="Redoxin"/>
</dbReference>
<dbReference type="PROSITE" id="PS51352">
    <property type="entry name" value="THIOREDOXIN_2"/>
    <property type="match status" value="1"/>
</dbReference>
<keyword evidence="6 8" id="KW-0676">Redox-active center</keyword>
<feature type="domain" description="Thioredoxin" evidence="9">
    <location>
        <begin position="18"/>
        <end position="166"/>
    </location>
</feature>
<evidence type="ECO:0000256" key="7">
    <source>
        <dbReference type="ARBA" id="ARBA00049091"/>
    </source>
</evidence>
<dbReference type="CDD" id="cd03014">
    <property type="entry name" value="PRX_Atyp2cys"/>
    <property type="match status" value="1"/>
</dbReference>
<evidence type="ECO:0000313" key="11">
    <source>
        <dbReference type="Proteomes" id="UP000217676"/>
    </source>
</evidence>
<protein>
    <recommendedName>
        <fullName evidence="8">Thiol peroxidase</fullName>
        <shortName evidence="8">Tpx</shortName>
        <ecNumber evidence="8">1.11.1.24</ecNumber>
    </recommendedName>
    <alternativeName>
        <fullName evidence="8">Peroxiredoxin tpx</fullName>
        <shortName evidence="8">Prx</shortName>
    </alternativeName>
    <alternativeName>
        <fullName evidence="8">Thioredoxin peroxidase</fullName>
    </alternativeName>
    <alternativeName>
        <fullName evidence="8">Thioredoxin-dependent peroxiredoxin</fullName>
    </alternativeName>
</protein>
<dbReference type="EMBL" id="AP017424">
    <property type="protein sequence ID" value="BAU85072.1"/>
    <property type="molecule type" value="Genomic_DNA"/>
</dbReference>
<sequence>MAQVALKGNPVTVDGTLPTPGSEAPAFTLVGEGLADKSLKDFAGKRKVLNIFPSVDTPTCAASVRKFNTEAAELADTVVLCISADLPFAQARFCGAEGLDNVKTLSTLRGREFHTDYGVAIADGPMAGLTARAVVVLDENDKVLHAELVNEIAEEPNYEAALSALK</sequence>
<name>A0A169NR29_STRLU</name>
<comment type="function">
    <text evidence="8">Thiol-specific peroxidase that catalyzes the reduction of hydrogen peroxide and organic hydroperoxides to water and alcohols, respectively. Plays a role in cell protection against oxidative stress by detoxifying peroxides.</text>
</comment>
<dbReference type="FunFam" id="3.40.30.10:FF:000056">
    <property type="entry name" value="Thiol peroxidase"/>
    <property type="match status" value="1"/>
</dbReference>
<comment type="subunit">
    <text evidence="1 8">Homodimer.</text>
</comment>
<evidence type="ECO:0000256" key="1">
    <source>
        <dbReference type="ARBA" id="ARBA00011738"/>
    </source>
</evidence>
<dbReference type="InterPro" id="IPR013766">
    <property type="entry name" value="Thioredoxin_domain"/>
</dbReference>
<comment type="miscellaneous">
    <text evidence="8">The active site is a conserved redox-active cysteine residue, the peroxidatic cysteine (C(P)), which makes the nucleophilic attack on the peroxide substrate. The peroxide oxidizes the C(P)-SH to cysteine sulfenic acid (C(P)-SOH), which then reacts with another cysteine residue, the resolving cysteine (C(R)), to form a disulfide bridge. The disulfide is subsequently reduced by an appropriate electron donor to complete the catalytic cycle. In this atypical 2-Cys peroxiredoxin, C(R) is present in the same subunit to form an intramolecular disulfide. The disulfide is subsequently reduced by thioredoxin.</text>
</comment>
<dbReference type="AlphaFoldDB" id="A0A169NR29"/>
<dbReference type="Proteomes" id="UP000217676">
    <property type="component" value="Chromosome"/>
</dbReference>
<feature type="disulfide bond" description="Redox-active" evidence="8">
    <location>
        <begin position="60"/>
        <end position="94"/>
    </location>
</feature>
<dbReference type="PANTHER" id="PTHR43110">
    <property type="entry name" value="THIOL PEROXIDASE"/>
    <property type="match status" value="1"/>
</dbReference>
<gene>
    <name evidence="8" type="primary">tpx</name>
    <name evidence="10" type="ORF">SLA_4184</name>
</gene>
<dbReference type="InterPro" id="IPR018219">
    <property type="entry name" value="Tpx_CS"/>
</dbReference>
<reference evidence="10 11" key="1">
    <citation type="journal article" date="2016" name="Genome Announc.">
        <title>Complete Genome Sequence of Thiostrepton-Producing Streptomyces laurentii ATCC 31255.</title>
        <authorList>
            <person name="Doi K."/>
            <person name="Fujino Y."/>
            <person name="Nagayoshi Y."/>
            <person name="Ohshima T."/>
            <person name="Ogata S."/>
        </authorList>
    </citation>
    <scope>NUCLEOTIDE SEQUENCE [LARGE SCALE GENOMIC DNA]</scope>
    <source>
        <strain evidence="10 11">ATCC 31255</strain>
    </source>
</reference>
<proteinExistence type="inferred from homology"/>
<keyword evidence="2 8" id="KW-0575">Peroxidase</keyword>
<keyword evidence="3 8" id="KW-0049">Antioxidant</keyword>
<evidence type="ECO:0000259" key="9">
    <source>
        <dbReference type="PROSITE" id="PS51352"/>
    </source>
</evidence>
<evidence type="ECO:0000256" key="4">
    <source>
        <dbReference type="ARBA" id="ARBA00023002"/>
    </source>
</evidence>
<evidence type="ECO:0000256" key="5">
    <source>
        <dbReference type="ARBA" id="ARBA00023157"/>
    </source>
</evidence>
<dbReference type="NCBIfam" id="NF001808">
    <property type="entry name" value="PRK00522.1"/>
    <property type="match status" value="1"/>
</dbReference>
<dbReference type="PROSITE" id="PS01265">
    <property type="entry name" value="TPX"/>
    <property type="match status" value="1"/>
</dbReference>
<keyword evidence="5 8" id="KW-1015">Disulfide bond</keyword>
<evidence type="ECO:0000256" key="6">
    <source>
        <dbReference type="ARBA" id="ARBA00023284"/>
    </source>
</evidence>
<dbReference type="KEGG" id="slau:SLA_4184"/>
<dbReference type="InterPro" id="IPR002065">
    <property type="entry name" value="TPX"/>
</dbReference>
<dbReference type="Gene3D" id="3.40.30.10">
    <property type="entry name" value="Glutaredoxin"/>
    <property type="match status" value="1"/>
</dbReference>